<evidence type="ECO:0000313" key="1">
    <source>
        <dbReference type="EMBL" id="MDN3706590.1"/>
    </source>
</evidence>
<dbReference type="Proteomes" id="UP001242368">
    <property type="component" value="Unassembled WGS sequence"/>
</dbReference>
<gene>
    <name evidence="1" type="ORF">QW060_05535</name>
</gene>
<dbReference type="RefSeq" id="WP_290362658.1">
    <property type="nucleotide sequence ID" value="NZ_JAUFQU010000001.1"/>
</dbReference>
<name>A0ABT8CQV0_9FLAO</name>
<reference evidence="2" key="1">
    <citation type="journal article" date="2019" name="Int. J. Syst. Evol. Microbiol.">
        <title>The Global Catalogue of Microorganisms (GCM) 10K type strain sequencing project: providing services to taxonomists for standard genome sequencing and annotation.</title>
        <authorList>
            <consortium name="The Broad Institute Genomics Platform"/>
            <consortium name="The Broad Institute Genome Sequencing Center for Infectious Disease"/>
            <person name="Wu L."/>
            <person name="Ma J."/>
        </authorList>
    </citation>
    <scope>NUCLEOTIDE SEQUENCE [LARGE SCALE GENOMIC DNA]</scope>
    <source>
        <strain evidence="2">CECT 7184</strain>
    </source>
</reference>
<keyword evidence="2" id="KW-1185">Reference proteome</keyword>
<protein>
    <submittedName>
        <fullName evidence="1">Uncharacterized protein</fullName>
    </submittedName>
</protein>
<comment type="caution">
    <text evidence="1">The sequence shown here is derived from an EMBL/GenBank/DDBJ whole genome shotgun (WGS) entry which is preliminary data.</text>
</comment>
<sequence>MNQIMKEIKRIINRSLPTDETIVTGRDYVSYHYLNKGTQTDLEIYLLLKKINNKEYIFTPVRYQVNYNEFDNIINEVLIQTGLLPKVTDDNRLPSFFIHQQTNAELPVTESIIFEFKEQFQQNILPFFDRWGHINSLYEFISNVRDNAEIKEILGPYSEFKKAAILCLCHDEGYHAYMDALVKTKKEFFEKTPNESNAEKYYKAACILKEVLDDAKTAYKNA</sequence>
<proteinExistence type="predicted"/>
<accession>A0ABT8CQV0</accession>
<dbReference type="EMBL" id="JAUFQU010000001">
    <property type="protein sequence ID" value="MDN3706590.1"/>
    <property type="molecule type" value="Genomic_DNA"/>
</dbReference>
<organism evidence="1 2">
    <name type="scientific">Paenimyroides ceti</name>
    <dbReference type="NCBI Taxonomy" id="395087"/>
    <lineage>
        <taxon>Bacteria</taxon>
        <taxon>Pseudomonadati</taxon>
        <taxon>Bacteroidota</taxon>
        <taxon>Flavobacteriia</taxon>
        <taxon>Flavobacteriales</taxon>
        <taxon>Flavobacteriaceae</taxon>
        <taxon>Paenimyroides</taxon>
    </lineage>
</organism>
<evidence type="ECO:0000313" key="2">
    <source>
        <dbReference type="Proteomes" id="UP001242368"/>
    </source>
</evidence>